<protein>
    <submittedName>
        <fullName evidence="1">Uncharacterized protein</fullName>
    </submittedName>
</protein>
<evidence type="ECO:0000313" key="2">
    <source>
        <dbReference type="Proteomes" id="UP001307705"/>
    </source>
</evidence>
<keyword evidence="2" id="KW-1185">Reference proteome</keyword>
<sequence length="33" mass="4227">MNRFFHFLQKNRKLLINKESNILFKQKRMDQIF</sequence>
<evidence type="ECO:0000313" key="1">
    <source>
        <dbReference type="EMBL" id="GMQ34913.1"/>
    </source>
</evidence>
<dbReference type="EMBL" id="BTPE01000012">
    <property type="protein sequence ID" value="GMQ34913.1"/>
    <property type="molecule type" value="Genomic_DNA"/>
</dbReference>
<name>A0ABQ6Q604_9BACT</name>
<accession>A0ABQ6Q604</accession>
<gene>
    <name evidence="1" type="ORF">Ataiwa_31860</name>
</gene>
<reference evidence="1 2" key="1">
    <citation type="submission" date="2023-08" db="EMBL/GenBank/DDBJ databases">
        <title>Draft genome sequence of Algoriphagus taiwanensis.</title>
        <authorList>
            <person name="Takatani N."/>
            <person name="Hosokawa M."/>
            <person name="Sawabe T."/>
        </authorList>
    </citation>
    <scope>NUCLEOTIDE SEQUENCE [LARGE SCALE GENOMIC DNA]</scope>
    <source>
        <strain evidence="1 2">JCM 19755</strain>
    </source>
</reference>
<comment type="caution">
    <text evidence="1">The sequence shown here is derived from an EMBL/GenBank/DDBJ whole genome shotgun (WGS) entry which is preliminary data.</text>
</comment>
<organism evidence="1 2">
    <name type="scientific">Algoriphagus taiwanensis</name>
    <dbReference type="NCBI Taxonomy" id="1445656"/>
    <lineage>
        <taxon>Bacteria</taxon>
        <taxon>Pseudomonadati</taxon>
        <taxon>Bacteroidota</taxon>
        <taxon>Cytophagia</taxon>
        <taxon>Cytophagales</taxon>
        <taxon>Cyclobacteriaceae</taxon>
        <taxon>Algoriphagus</taxon>
    </lineage>
</organism>
<proteinExistence type="predicted"/>
<dbReference type="Proteomes" id="UP001307705">
    <property type="component" value="Unassembled WGS sequence"/>
</dbReference>